<protein>
    <recommendedName>
        <fullName evidence="1">HipA-like kinase domain-containing protein</fullName>
    </recommendedName>
</protein>
<dbReference type="SUPFAM" id="SSF56112">
    <property type="entry name" value="Protein kinase-like (PK-like)"/>
    <property type="match status" value="1"/>
</dbReference>
<accession>A0A2H1EE31</accession>
<dbReference type="Proteomes" id="UP000232412">
    <property type="component" value="Unassembled WGS sequence"/>
</dbReference>
<dbReference type="InterPro" id="IPR011009">
    <property type="entry name" value="Kinase-like_dom_sf"/>
</dbReference>
<name>A0A2H1EE31_9ARCH</name>
<dbReference type="Pfam" id="PF20613">
    <property type="entry name" value="HipA_2"/>
    <property type="match status" value="1"/>
</dbReference>
<dbReference type="RefSeq" id="WP_101008871.1">
    <property type="nucleotide sequence ID" value="NZ_FRFC01000001.1"/>
</dbReference>
<keyword evidence="3" id="KW-1185">Reference proteome</keyword>
<reference evidence="3" key="1">
    <citation type="submission" date="2016-12" db="EMBL/GenBank/DDBJ databases">
        <authorList>
            <person name="Herbold C."/>
        </authorList>
    </citation>
    <scope>NUCLEOTIDE SEQUENCE [LARGE SCALE GENOMIC DNA]</scope>
</reference>
<organism evidence="2 3">
    <name type="scientific">Nitrosotalea sinensis</name>
    <dbReference type="NCBI Taxonomy" id="1499975"/>
    <lineage>
        <taxon>Archaea</taxon>
        <taxon>Nitrososphaerota</taxon>
        <taxon>Nitrososphaeria</taxon>
        <taxon>Nitrosotaleales</taxon>
        <taxon>Nitrosotaleaceae</taxon>
        <taxon>Nitrosotalea</taxon>
    </lineage>
</organism>
<dbReference type="AlphaFoldDB" id="A0A2H1EE31"/>
<evidence type="ECO:0000259" key="1">
    <source>
        <dbReference type="Pfam" id="PF20613"/>
    </source>
</evidence>
<dbReference type="EMBL" id="FRFC01000001">
    <property type="protein sequence ID" value="SHO42633.1"/>
    <property type="molecule type" value="Genomic_DNA"/>
</dbReference>
<dbReference type="InterPro" id="IPR046748">
    <property type="entry name" value="HipA_2"/>
</dbReference>
<feature type="domain" description="HipA-like kinase" evidence="1">
    <location>
        <begin position="24"/>
        <end position="248"/>
    </location>
</feature>
<evidence type="ECO:0000313" key="3">
    <source>
        <dbReference type="Proteomes" id="UP000232412"/>
    </source>
</evidence>
<sequence length="300" mass="35439">MSLCNVIQSKDLTVKQLIKPIEFTASFSKPWLVKCNDDQQYVLKFFNGSDDTLANEFLCNRIAQVMGLTVPEIAVVSIEKENVQRINVNRKNLNEYQISPGKYFGTRFIDSTYTLEHEIYRKLKPSTIKNIREVPGMIVFDIFIQNIDRLKQNVLIHMLPKRQLTFEYVLIDHGHCFGGSNWNVNTMKDFQFDLLNIHWKHDLFIYDSQFKDYVEKLQNLDKRFFKEVIDEIPVEWKKQPHECNEFVNALSSMDASKILPLLKKHKRELLVKNLRTRIPKFDQCLSFIDDVKNKYHDLAN</sequence>
<proteinExistence type="predicted"/>
<gene>
    <name evidence="2" type="ORF">NSIN_10108</name>
</gene>
<evidence type="ECO:0000313" key="2">
    <source>
        <dbReference type="EMBL" id="SHO42633.1"/>
    </source>
</evidence>